<reference evidence="1 2" key="1">
    <citation type="submission" date="2016-10" db="EMBL/GenBank/DDBJ databases">
        <authorList>
            <person name="de Groot N.N."/>
        </authorList>
    </citation>
    <scope>NUCLEOTIDE SEQUENCE [LARGE SCALE GENOMIC DNA]</scope>
    <source>
        <strain evidence="1 2">JCM 21544</strain>
    </source>
</reference>
<protein>
    <submittedName>
        <fullName evidence="1">Uncharacterized protein</fullName>
    </submittedName>
</protein>
<dbReference type="RefSeq" id="WP_084336841.1">
    <property type="nucleotide sequence ID" value="NZ_FNFD01000002.1"/>
</dbReference>
<dbReference type="STRING" id="137658.SAMN05216186_10262"/>
<keyword evidence="2" id="KW-1185">Reference proteome</keyword>
<dbReference type="EMBL" id="FNFD01000002">
    <property type="protein sequence ID" value="SDJ59754.1"/>
    <property type="molecule type" value="Genomic_DNA"/>
</dbReference>
<name>A0A1G8V1L3_9PSED</name>
<gene>
    <name evidence="1" type="ORF">SAMN05216186_10262</name>
</gene>
<sequence length="90" mass="9357">MKSAIPNPPLDAATISANVSTGFQVATKDGKPARMAIVDDDGNIVVAGPDVAWAAWCVCVEVQENFWQGQGHLVVHSSPPGETKSAKKAA</sequence>
<proteinExistence type="predicted"/>
<evidence type="ECO:0000313" key="1">
    <source>
        <dbReference type="EMBL" id="SDJ59754.1"/>
    </source>
</evidence>
<evidence type="ECO:0000313" key="2">
    <source>
        <dbReference type="Proteomes" id="UP000198706"/>
    </source>
</evidence>
<accession>A0A1G8V1L3</accession>
<dbReference type="AlphaFoldDB" id="A0A1G8V1L3"/>
<organism evidence="1 2">
    <name type="scientific">Pseudomonas indica</name>
    <dbReference type="NCBI Taxonomy" id="137658"/>
    <lineage>
        <taxon>Bacteria</taxon>
        <taxon>Pseudomonadati</taxon>
        <taxon>Pseudomonadota</taxon>
        <taxon>Gammaproteobacteria</taxon>
        <taxon>Pseudomonadales</taxon>
        <taxon>Pseudomonadaceae</taxon>
        <taxon>Pseudomonas</taxon>
    </lineage>
</organism>
<dbReference type="Proteomes" id="UP000198706">
    <property type="component" value="Unassembled WGS sequence"/>
</dbReference>